<evidence type="ECO:0000313" key="1">
    <source>
        <dbReference type="EMBL" id="GCF11769.1"/>
    </source>
</evidence>
<name>A0A5A5TKZ9_9CHLR</name>
<accession>A0A5A5TKZ9</accession>
<dbReference type="EMBL" id="BIXY01000144">
    <property type="protein sequence ID" value="GCF11769.1"/>
    <property type="molecule type" value="Genomic_DNA"/>
</dbReference>
<dbReference type="RefSeq" id="WP_172632477.1">
    <property type="nucleotide sequence ID" value="NZ_BIXY01000144.1"/>
</dbReference>
<evidence type="ECO:0000313" key="2">
    <source>
        <dbReference type="Proteomes" id="UP000322530"/>
    </source>
</evidence>
<dbReference type="AlphaFoldDB" id="A0A5A5TKZ9"/>
<comment type="caution">
    <text evidence="1">The sequence shown here is derived from an EMBL/GenBank/DDBJ whole genome shotgun (WGS) entry which is preliminary data.</text>
</comment>
<gene>
    <name evidence="1" type="ORF">KDI_53330</name>
</gene>
<protein>
    <submittedName>
        <fullName evidence="1">Uncharacterized protein</fullName>
    </submittedName>
</protein>
<organism evidence="1 2">
    <name type="scientific">Dictyobacter arantiisoli</name>
    <dbReference type="NCBI Taxonomy" id="2014874"/>
    <lineage>
        <taxon>Bacteria</taxon>
        <taxon>Bacillati</taxon>
        <taxon>Chloroflexota</taxon>
        <taxon>Ktedonobacteria</taxon>
        <taxon>Ktedonobacterales</taxon>
        <taxon>Dictyobacteraceae</taxon>
        <taxon>Dictyobacter</taxon>
    </lineage>
</organism>
<sequence length="52" mass="5459">MLACAEFASPSQGGMTGQADQELIFPFGAVFGGDFCQFLQVGDQLLASLASW</sequence>
<keyword evidence="2" id="KW-1185">Reference proteome</keyword>
<reference evidence="1 2" key="1">
    <citation type="submission" date="2019-01" db="EMBL/GenBank/DDBJ databases">
        <title>Draft genome sequence of Dictyobacter sp. Uno17.</title>
        <authorList>
            <person name="Wang C.M."/>
            <person name="Zheng Y."/>
            <person name="Sakai Y."/>
            <person name="Abe K."/>
            <person name="Yokota A."/>
            <person name="Yabe S."/>
        </authorList>
    </citation>
    <scope>NUCLEOTIDE SEQUENCE [LARGE SCALE GENOMIC DNA]</scope>
    <source>
        <strain evidence="1 2">Uno17</strain>
    </source>
</reference>
<dbReference type="Proteomes" id="UP000322530">
    <property type="component" value="Unassembled WGS sequence"/>
</dbReference>
<proteinExistence type="predicted"/>